<evidence type="ECO:0000313" key="1">
    <source>
        <dbReference type="EMBL" id="KAJ7745700.1"/>
    </source>
</evidence>
<proteinExistence type="predicted"/>
<dbReference type="Proteomes" id="UP001215598">
    <property type="component" value="Unassembled WGS sequence"/>
</dbReference>
<feature type="non-terminal residue" evidence="1">
    <location>
        <position position="1"/>
    </location>
</feature>
<dbReference type="EMBL" id="JARKIB010000082">
    <property type="protein sequence ID" value="KAJ7745700.1"/>
    <property type="molecule type" value="Genomic_DNA"/>
</dbReference>
<name>A0AAD7INZ4_9AGAR</name>
<reference evidence="1" key="1">
    <citation type="submission" date="2023-03" db="EMBL/GenBank/DDBJ databases">
        <title>Massive genome expansion in bonnet fungi (Mycena s.s.) driven by repeated elements and novel gene families across ecological guilds.</title>
        <authorList>
            <consortium name="Lawrence Berkeley National Laboratory"/>
            <person name="Harder C.B."/>
            <person name="Miyauchi S."/>
            <person name="Viragh M."/>
            <person name="Kuo A."/>
            <person name="Thoen E."/>
            <person name="Andreopoulos B."/>
            <person name="Lu D."/>
            <person name="Skrede I."/>
            <person name="Drula E."/>
            <person name="Henrissat B."/>
            <person name="Morin E."/>
            <person name="Kohler A."/>
            <person name="Barry K."/>
            <person name="LaButti K."/>
            <person name="Morin E."/>
            <person name="Salamov A."/>
            <person name="Lipzen A."/>
            <person name="Mereny Z."/>
            <person name="Hegedus B."/>
            <person name="Baldrian P."/>
            <person name="Stursova M."/>
            <person name="Weitz H."/>
            <person name="Taylor A."/>
            <person name="Grigoriev I.V."/>
            <person name="Nagy L.G."/>
            <person name="Martin F."/>
            <person name="Kauserud H."/>
        </authorList>
    </citation>
    <scope>NUCLEOTIDE SEQUENCE</scope>
    <source>
        <strain evidence="1">CBHHK182m</strain>
    </source>
</reference>
<keyword evidence="2" id="KW-1185">Reference proteome</keyword>
<sequence length="78" mass="8920">VPLVALFILVYNTHDAALIIPLLPLPQDAPRFPQLRTEGLPCAKVRRNVPNLQLRLGARRCKGEGVIWREDRREHFAL</sequence>
<accession>A0AAD7INZ4</accession>
<organism evidence="1 2">
    <name type="scientific">Mycena metata</name>
    <dbReference type="NCBI Taxonomy" id="1033252"/>
    <lineage>
        <taxon>Eukaryota</taxon>
        <taxon>Fungi</taxon>
        <taxon>Dikarya</taxon>
        <taxon>Basidiomycota</taxon>
        <taxon>Agaricomycotina</taxon>
        <taxon>Agaricomycetes</taxon>
        <taxon>Agaricomycetidae</taxon>
        <taxon>Agaricales</taxon>
        <taxon>Marasmiineae</taxon>
        <taxon>Mycenaceae</taxon>
        <taxon>Mycena</taxon>
    </lineage>
</organism>
<gene>
    <name evidence="1" type="ORF">B0H16DRAFT_1557896</name>
</gene>
<dbReference type="AlphaFoldDB" id="A0AAD7INZ4"/>
<protein>
    <submittedName>
        <fullName evidence="1">Uncharacterized protein</fullName>
    </submittedName>
</protein>
<comment type="caution">
    <text evidence="1">The sequence shown here is derived from an EMBL/GenBank/DDBJ whole genome shotgun (WGS) entry which is preliminary data.</text>
</comment>
<evidence type="ECO:0000313" key="2">
    <source>
        <dbReference type="Proteomes" id="UP001215598"/>
    </source>
</evidence>